<keyword evidence="4" id="KW-1185">Reference proteome</keyword>
<dbReference type="InterPro" id="IPR051797">
    <property type="entry name" value="TrmB-like"/>
</dbReference>
<organism evidence="3 4">
    <name type="scientific">Reticulibacter mediterranei</name>
    <dbReference type="NCBI Taxonomy" id="2778369"/>
    <lineage>
        <taxon>Bacteria</taxon>
        <taxon>Bacillati</taxon>
        <taxon>Chloroflexota</taxon>
        <taxon>Ktedonobacteria</taxon>
        <taxon>Ktedonobacterales</taxon>
        <taxon>Reticulibacteraceae</taxon>
        <taxon>Reticulibacter</taxon>
    </lineage>
</organism>
<dbReference type="PANTHER" id="PTHR34293:SF1">
    <property type="entry name" value="HTH-TYPE TRANSCRIPTIONAL REGULATOR TRMBL2"/>
    <property type="match status" value="1"/>
</dbReference>
<dbReference type="InterPro" id="IPR002831">
    <property type="entry name" value="Tscrpt_reg_TrmB_N"/>
</dbReference>
<comment type="caution">
    <text evidence="3">The sequence shown here is derived from an EMBL/GenBank/DDBJ whole genome shotgun (WGS) entry which is preliminary data.</text>
</comment>
<dbReference type="Pfam" id="PF11495">
    <property type="entry name" value="Regulator_TrmB"/>
    <property type="match status" value="1"/>
</dbReference>
<dbReference type="Proteomes" id="UP000597444">
    <property type="component" value="Unassembled WGS sequence"/>
</dbReference>
<protein>
    <submittedName>
        <fullName evidence="3">Transcriptional regulator</fullName>
    </submittedName>
</protein>
<feature type="domain" description="Transcription regulator TrmB C-terminal" evidence="2">
    <location>
        <begin position="109"/>
        <end position="221"/>
    </location>
</feature>
<feature type="domain" description="Transcription regulator TrmB N-terminal" evidence="1">
    <location>
        <begin position="9"/>
        <end position="75"/>
    </location>
</feature>
<dbReference type="InterPro" id="IPR036388">
    <property type="entry name" value="WH-like_DNA-bd_sf"/>
</dbReference>
<evidence type="ECO:0000259" key="1">
    <source>
        <dbReference type="Pfam" id="PF01978"/>
    </source>
</evidence>
<name>A0A8J3IQW2_9CHLR</name>
<dbReference type="AlphaFoldDB" id="A0A8J3IQW2"/>
<dbReference type="RefSeq" id="WP_220207545.1">
    <property type="nucleotide sequence ID" value="NZ_BNJK01000001.1"/>
</dbReference>
<dbReference type="Gene3D" id="1.10.10.10">
    <property type="entry name" value="Winged helix-like DNA-binding domain superfamily/Winged helix DNA-binding domain"/>
    <property type="match status" value="1"/>
</dbReference>
<gene>
    <name evidence="3" type="ORF">KSF_070060</name>
</gene>
<sequence>MIATTLEEMKQLGFTGAEAQIYVYLLQHPLSTGYEVSKGTTLPRANTYQALETLVAKERIIAVSQDPIRYSAVPPARLLKRIQEETQQRCRDLEQQLSALEKPDSVGHFWELNERSRIEARMVELINAAQQRISASLWAEDLERLAGPLRVAHERGCTIILNLFGEASADFATIYRHEGPEKAVGGHVVALSIDFSEALVASLDEPVTGVVTENRTLVRVVEKLIRDEAYLASIYEQFSAELEAAFGPHLVDLRRRLLPTEDAVHLIAITALGSQAIHLPAELELK</sequence>
<proteinExistence type="predicted"/>
<dbReference type="CDD" id="cd09124">
    <property type="entry name" value="PLDc_like_TrmB_middle"/>
    <property type="match status" value="1"/>
</dbReference>
<evidence type="ECO:0000313" key="4">
    <source>
        <dbReference type="Proteomes" id="UP000597444"/>
    </source>
</evidence>
<dbReference type="PANTHER" id="PTHR34293">
    <property type="entry name" value="HTH-TYPE TRANSCRIPTIONAL REGULATOR TRMBL2"/>
    <property type="match status" value="1"/>
</dbReference>
<dbReference type="Pfam" id="PF01978">
    <property type="entry name" value="TrmB"/>
    <property type="match status" value="1"/>
</dbReference>
<reference evidence="3" key="1">
    <citation type="submission" date="2020-10" db="EMBL/GenBank/DDBJ databases">
        <title>Taxonomic study of unclassified bacteria belonging to the class Ktedonobacteria.</title>
        <authorList>
            <person name="Yabe S."/>
            <person name="Wang C.M."/>
            <person name="Zheng Y."/>
            <person name="Sakai Y."/>
            <person name="Cavaletti L."/>
            <person name="Monciardini P."/>
            <person name="Donadio S."/>
        </authorList>
    </citation>
    <scope>NUCLEOTIDE SEQUENCE</scope>
    <source>
        <strain evidence="3">ID150040</strain>
    </source>
</reference>
<evidence type="ECO:0000313" key="3">
    <source>
        <dbReference type="EMBL" id="GHO96958.1"/>
    </source>
</evidence>
<dbReference type="SUPFAM" id="SSF46785">
    <property type="entry name" value="Winged helix' DNA-binding domain"/>
    <property type="match status" value="1"/>
</dbReference>
<dbReference type="InterPro" id="IPR021586">
    <property type="entry name" value="Tscrpt_reg_TrmB_C"/>
</dbReference>
<accession>A0A8J3IQW2</accession>
<dbReference type="InterPro" id="IPR036390">
    <property type="entry name" value="WH_DNA-bd_sf"/>
</dbReference>
<evidence type="ECO:0000259" key="2">
    <source>
        <dbReference type="Pfam" id="PF11495"/>
    </source>
</evidence>
<dbReference type="EMBL" id="BNJK01000001">
    <property type="protein sequence ID" value="GHO96958.1"/>
    <property type="molecule type" value="Genomic_DNA"/>
</dbReference>